<keyword evidence="16" id="KW-1185">Reference proteome</keyword>
<name>A0A2N5GIM7_9BACI</name>
<feature type="signal peptide" evidence="11">
    <location>
        <begin position="1"/>
        <end position="23"/>
    </location>
</feature>
<keyword evidence="3" id="KW-0378">Hydrolase</keyword>
<sequence length="387" mass="42844">MKKLILFLTAILVSFFHQSPAGAEQAEDVQLRSGAAILMDAKSGTVLFEKRGHEIMYPASLTKIATAIYAIENGDLSDIVTVSRNAVQTDGTRVYLVEGEQVTLEKLIQGMLINSGNDAAVAIAEHLHGSVEDFSRNLTEYLHEKSLVSHTNFTNPHGLFDENHYSTAADLAKITSYAINNPVFKSIFGTKEMAWKGQSWDTTLVTHHLMIKGEYPFEGVTGGKTGFINESKQTLATTAENKNIQLTVIILQADYKRDAYQDTISLFEYGFKNFKSATLPASSEYSFGNQKYKTSAATAITEPLEGMVKRVDKKGLLAIENQNGEVLQTIQLEQVKKANKKPDQPIKAKSETVNMNALYGIVIIIAGGALLSLRYRTPKRMKKRRRV</sequence>
<evidence type="ECO:0000256" key="5">
    <source>
        <dbReference type="ARBA" id="ARBA00022984"/>
    </source>
</evidence>
<keyword evidence="2 11" id="KW-0732">Signal</keyword>
<reference evidence="13 15" key="1">
    <citation type="submission" date="2017-11" db="EMBL/GenBank/DDBJ databases">
        <title>Comparitive Functional Genomics of Dry Heat Resistant strains isolated from the Viking Spacecraft.</title>
        <authorList>
            <person name="Seuylemezian A."/>
            <person name="Cooper K."/>
            <person name="Vaishampayan P."/>
        </authorList>
    </citation>
    <scope>NUCLEOTIDE SEQUENCE [LARGE SCALE GENOMIC DNA]</scope>
    <source>
        <strain evidence="13 15">M4.6</strain>
    </source>
</reference>
<dbReference type="GO" id="GO:0006508">
    <property type="term" value="P:proteolysis"/>
    <property type="evidence" value="ECO:0007669"/>
    <property type="project" value="InterPro"/>
</dbReference>
<keyword evidence="10" id="KW-0472">Membrane</keyword>
<evidence type="ECO:0000256" key="6">
    <source>
        <dbReference type="ARBA" id="ARBA00023316"/>
    </source>
</evidence>
<feature type="binding site" evidence="8">
    <location>
        <position position="224"/>
    </location>
    <ligand>
        <name>substrate</name>
    </ligand>
</feature>
<dbReference type="InterPro" id="IPR012338">
    <property type="entry name" value="Beta-lactam/transpept-like"/>
</dbReference>
<dbReference type="GO" id="GO:0009002">
    <property type="term" value="F:serine-type D-Ala-D-Ala carboxypeptidase activity"/>
    <property type="evidence" value="ECO:0007669"/>
    <property type="project" value="InterPro"/>
</dbReference>
<feature type="active site" description="Acyl-ester intermediate" evidence="7">
    <location>
        <position position="60"/>
    </location>
</feature>
<dbReference type="GO" id="GO:0008360">
    <property type="term" value="P:regulation of cell shape"/>
    <property type="evidence" value="ECO:0007669"/>
    <property type="project" value="UniProtKB-KW"/>
</dbReference>
<evidence type="ECO:0000256" key="11">
    <source>
        <dbReference type="SAM" id="SignalP"/>
    </source>
</evidence>
<feature type="domain" description="Peptidase S11 D-alanyl-D-alanine carboxypeptidase A N-terminal" evidence="12">
    <location>
        <begin position="26"/>
        <end position="254"/>
    </location>
</feature>
<keyword evidence="4" id="KW-0133">Cell shape</keyword>
<dbReference type="Pfam" id="PF00768">
    <property type="entry name" value="Peptidase_S11"/>
    <property type="match status" value="1"/>
</dbReference>
<accession>A0A2N5GIM7</accession>
<gene>
    <name evidence="13" type="ORF">CU635_17340</name>
    <name evidence="14" type="ORF">CVD25_08035</name>
</gene>
<organism evidence="13 15">
    <name type="scientific">Bacillus canaveralius</name>
    <dbReference type="NCBI Taxonomy" id="1403243"/>
    <lineage>
        <taxon>Bacteria</taxon>
        <taxon>Bacillati</taxon>
        <taxon>Bacillota</taxon>
        <taxon>Bacilli</taxon>
        <taxon>Bacillales</taxon>
        <taxon>Bacillaceae</taxon>
        <taxon>Bacillus</taxon>
    </lineage>
</organism>
<evidence type="ECO:0000256" key="1">
    <source>
        <dbReference type="ARBA" id="ARBA00007164"/>
    </source>
</evidence>
<dbReference type="EMBL" id="PGVD01000022">
    <property type="protein sequence ID" value="PLR98311.1"/>
    <property type="molecule type" value="Genomic_DNA"/>
</dbReference>
<dbReference type="RefSeq" id="WP_101578638.1">
    <property type="nucleotide sequence ID" value="NZ_PGVA01000044.1"/>
</dbReference>
<evidence type="ECO:0000313" key="15">
    <source>
        <dbReference type="Proteomes" id="UP000234951"/>
    </source>
</evidence>
<dbReference type="SUPFAM" id="SSF56601">
    <property type="entry name" value="beta-lactamase/transpeptidase-like"/>
    <property type="match status" value="1"/>
</dbReference>
<evidence type="ECO:0000256" key="9">
    <source>
        <dbReference type="RuleBase" id="RU004016"/>
    </source>
</evidence>
<dbReference type="PANTHER" id="PTHR21581">
    <property type="entry name" value="D-ALANYL-D-ALANINE CARBOXYPEPTIDASE"/>
    <property type="match status" value="1"/>
</dbReference>
<evidence type="ECO:0000256" key="8">
    <source>
        <dbReference type="PIRSR" id="PIRSR618044-2"/>
    </source>
</evidence>
<comment type="similarity">
    <text evidence="1 9">Belongs to the peptidase S11 family.</text>
</comment>
<evidence type="ECO:0000313" key="16">
    <source>
        <dbReference type="Proteomes" id="UP000235114"/>
    </source>
</evidence>
<dbReference type="PANTHER" id="PTHR21581:SF33">
    <property type="entry name" value="D-ALANYL-D-ALANINE CARBOXYPEPTIDASE DACB"/>
    <property type="match status" value="1"/>
</dbReference>
<evidence type="ECO:0000259" key="12">
    <source>
        <dbReference type="Pfam" id="PF00768"/>
    </source>
</evidence>
<feature type="active site" evidence="7">
    <location>
        <position position="115"/>
    </location>
</feature>
<dbReference type="Gene3D" id="3.40.710.10">
    <property type="entry name" value="DD-peptidase/beta-lactamase superfamily"/>
    <property type="match status" value="1"/>
</dbReference>
<keyword evidence="6" id="KW-0961">Cell wall biogenesis/degradation</keyword>
<dbReference type="InterPro" id="IPR001967">
    <property type="entry name" value="Peptidase_S11_N"/>
</dbReference>
<keyword evidence="13" id="KW-0645">Protease</keyword>
<feature type="transmembrane region" description="Helical" evidence="10">
    <location>
        <begin position="357"/>
        <end position="375"/>
    </location>
</feature>
<dbReference type="GO" id="GO:0071555">
    <property type="term" value="P:cell wall organization"/>
    <property type="evidence" value="ECO:0007669"/>
    <property type="project" value="UniProtKB-KW"/>
</dbReference>
<dbReference type="AlphaFoldDB" id="A0A2N5GIM7"/>
<dbReference type="OrthoDB" id="9791132at2"/>
<dbReference type="Proteomes" id="UP000234951">
    <property type="component" value="Unassembled WGS sequence"/>
</dbReference>
<evidence type="ECO:0000256" key="2">
    <source>
        <dbReference type="ARBA" id="ARBA00022729"/>
    </source>
</evidence>
<reference evidence="14 16" key="2">
    <citation type="submission" date="2017-12" db="EMBL/GenBank/DDBJ databases">
        <title>Comparative Functional Genomics of Dry Heat Resistant strains isolated from the Viking Spacecraft.</title>
        <authorList>
            <person name="Seuylemezian A."/>
            <person name="Cooper K."/>
            <person name="Vaishampayan P."/>
        </authorList>
    </citation>
    <scope>NUCLEOTIDE SEQUENCE [LARGE SCALE GENOMIC DNA]</scope>
    <source>
        <strain evidence="14 16">ATCC 29669</strain>
    </source>
</reference>
<dbReference type="EMBL" id="PGVA01000044">
    <property type="protein sequence ID" value="PLR80812.1"/>
    <property type="molecule type" value="Genomic_DNA"/>
</dbReference>
<keyword evidence="10" id="KW-1133">Transmembrane helix</keyword>
<evidence type="ECO:0000313" key="13">
    <source>
        <dbReference type="EMBL" id="PLR80812.1"/>
    </source>
</evidence>
<feature type="active site" description="Proton acceptor" evidence="7">
    <location>
        <position position="63"/>
    </location>
</feature>
<comment type="caution">
    <text evidence="13">The sequence shown here is derived from an EMBL/GenBank/DDBJ whole genome shotgun (WGS) entry which is preliminary data.</text>
</comment>
<dbReference type="PRINTS" id="PR00725">
    <property type="entry name" value="DADACBPTASE1"/>
</dbReference>
<dbReference type="Proteomes" id="UP000235114">
    <property type="component" value="Unassembled WGS sequence"/>
</dbReference>
<dbReference type="InterPro" id="IPR018044">
    <property type="entry name" value="Peptidase_S11"/>
</dbReference>
<feature type="chain" id="PRO_5014704410" evidence="11">
    <location>
        <begin position="24"/>
        <end position="387"/>
    </location>
</feature>
<evidence type="ECO:0000256" key="4">
    <source>
        <dbReference type="ARBA" id="ARBA00022960"/>
    </source>
</evidence>
<evidence type="ECO:0000256" key="3">
    <source>
        <dbReference type="ARBA" id="ARBA00022801"/>
    </source>
</evidence>
<protein>
    <submittedName>
        <fullName evidence="13">D-alanyl-D-alanine carboxypeptidase</fullName>
    </submittedName>
</protein>
<keyword evidence="10" id="KW-0812">Transmembrane</keyword>
<dbReference type="GO" id="GO:0009252">
    <property type="term" value="P:peptidoglycan biosynthetic process"/>
    <property type="evidence" value="ECO:0007669"/>
    <property type="project" value="UniProtKB-KW"/>
</dbReference>
<keyword evidence="13" id="KW-0121">Carboxypeptidase</keyword>
<evidence type="ECO:0000256" key="7">
    <source>
        <dbReference type="PIRSR" id="PIRSR618044-1"/>
    </source>
</evidence>
<keyword evidence="5" id="KW-0573">Peptidoglycan synthesis</keyword>
<evidence type="ECO:0000313" key="14">
    <source>
        <dbReference type="EMBL" id="PLR98311.1"/>
    </source>
</evidence>
<evidence type="ECO:0000256" key="10">
    <source>
        <dbReference type="SAM" id="Phobius"/>
    </source>
</evidence>
<proteinExistence type="inferred from homology"/>